<feature type="compositionally biased region" description="Acidic residues" evidence="1">
    <location>
        <begin position="188"/>
        <end position="199"/>
    </location>
</feature>
<evidence type="ECO:0000313" key="3">
    <source>
        <dbReference type="Proteomes" id="UP000018201"/>
    </source>
</evidence>
<sequence>MMTVNWALAISVLGLLVTSWYYVNMLTLTQQLQQANTLNAMHAEYSSSKTLEALEILEEFIDERGVVNYAFDFLELRRKRDAKGRAIDRARRHLTQWFSRVQYFYEFGYLKHEYILRFPGPERSRHFLHLIEPLEFISRRATGRKHSGVFDFLREVYQMPHVRLSDEFRQTVEQMLPIQGEDQTSEAILDDVGDDPLTDTEDRKREEM</sequence>
<dbReference type="VEuPathDB" id="ToxoDB:EPH_0015580"/>
<gene>
    <name evidence="2" type="ORF">EPH_0015580</name>
</gene>
<evidence type="ECO:0000256" key="1">
    <source>
        <dbReference type="SAM" id="MobiDB-lite"/>
    </source>
</evidence>
<dbReference type="OrthoDB" id="423579at2759"/>
<organism evidence="2 3">
    <name type="scientific">Eimeria praecox</name>
    <dbReference type="NCBI Taxonomy" id="51316"/>
    <lineage>
        <taxon>Eukaryota</taxon>
        <taxon>Sar</taxon>
        <taxon>Alveolata</taxon>
        <taxon>Apicomplexa</taxon>
        <taxon>Conoidasida</taxon>
        <taxon>Coccidia</taxon>
        <taxon>Eucoccidiorida</taxon>
        <taxon>Eimeriorina</taxon>
        <taxon>Eimeriidae</taxon>
        <taxon>Eimeria</taxon>
    </lineage>
</organism>
<name>U6G552_9EIME</name>
<reference evidence="2" key="1">
    <citation type="submission" date="2013-10" db="EMBL/GenBank/DDBJ databases">
        <title>Genomic analysis of the causative agents of coccidiosis in chickens.</title>
        <authorList>
            <person name="Reid A.J."/>
            <person name="Blake D."/>
            <person name="Billington K."/>
            <person name="Browne H."/>
            <person name="Dunn M."/>
            <person name="Hung S."/>
            <person name="Kawahara F."/>
            <person name="Miranda-Saavedra D."/>
            <person name="Mourier T."/>
            <person name="Nagra H."/>
            <person name="Otto T.D."/>
            <person name="Rawlings N."/>
            <person name="Sanchez A."/>
            <person name="Sanders M."/>
            <person name="Subramaniam C."/>
            <person name="Tay Y."/>
            <person name="Dear P."/>
            <person name="Doerig C."/>
            <person name="Gruber A."/>
            <person name="Parkinson J."/>
            <person name="Shirley M."/>
            <person name="Wan K.L."/>
            <person name="Berriman M."/>
            <person name="Tomley F."/>
            <person name="Pain A."/>
        </authorList>
    </citation>
    <scope>NUCLEOTIDE SEQUENCE [LARGE SCALE GENOMIC DNA]</scope>
    <source>
        <strain evidence="2">Houghton</strain>
    </source>
</reference>
<dbReference type="Proteomes" id="UP000018201">
    <property type="component" value="Unassembled WGS sequence"/>
</dbReference>
<evidence type="ECO:0000313" key="2">
    <source>
        <dbReference type="EMBL" id="CDI74617.1"/>
    </source>
</evidence>
<accession>U6G552</accession>
<keyword evidence="3" id="KW-1185">Reference proteome</keyword>
<dbReference type="AlphaFoldDB" id="U6G552"/>
<proteinExistence type="predicted"/>
<protein>
    <submittedName>
        <fullName evidence="2">Uncharacterized protein</fullName>
    </submittedName>
</protein>
<reference evidence="2" key="2">
    <citation type="submission" date="2013-10" db="EMBL/GenBank/DDBJ databases">
        <authorList>
            <person name="Aslett M."/>
        </authorList>
    </citation>
    <scope>NUCLEOTIDE SEQUENCE [LARGE SCALE GENOMIC DNA]</scope>
    <source>
        <strain evidence="2">Houghton</strain>
    </source>
</reference>
<dbReference type="EMBL" id="HG690458">
    <property type="protein sequence ID" value="CDI74617.1"/>
    <property type="molecule type" value="Genomic_DNA"/>
</dbReference>
<feature type="region of interest" description="Disordered" evidence="1">
    <location>
        <begin position="179"/>
        <end position="208"/>
    </location>
</feature>